<feature type="transmembrane region" description="Helical" evidence="5">
    <location>
        <begin position="71"/>
        <end position="93"/>
    </location>
</feature>
<dbReference type="Proteomes" id="UP001160334">
    <property type="component" value="Unassembled WGS sequence"/>
</dbReference>
<proteinExistence type="predicted"/>
<evidence type="ECO:0000256" key="1">
    <source>
        <dbReference type="ARBA" id="ARBA00004651"/>
    </source>
</evidence>
<dbReference type="PROSITE" id="PS50850">
    <property type="entry name" value="MFS"/>
    <property type="match status" value="1"/>
</dbReference>
<feature type="transmembrane region" description="Helical" evidence="5">
    <location>
        <begin position="264"/>
        <end position="287"/>
    </location>
</feature>
<dbReference type="InterPro" id="IPR011701">
    <property type="entry name" value="MFS"/>
</dbReference>
<feature type="transmembrane region" description="Helical" evidence="5">
    <location>
        <begin position="12"/>
        <end position="35"/>
    </location>
</feature>
<evidence type="ECO:0000256" key="5">
    <source>
        <dbReference type="SAM" id="Phobius"/>
    </source>
</evidence>
<evidence type="ECO:0000256" key="2">
    <source>
        <dbReference type="ARBA" id="ARBA00022692"/>
    </source>
</evidence>
<evidence type="ECO:0000313" key="7">
    <source>
        <dbReference type="EMBL" id="MDH6280003.1"/>
    </source>
</evidence>
<dbReference type="EMBL" id="JARXVC010000002">
    <property type="protein sequence ID" value="MDH6280003.1"/>
    <property type="molecule type" value="Genomic_DNA"/>
</dbReference>
<dbReference type="PANTHER" id="PTHR23531">
    <property type="entry name" value="QUINOLENE RESISTANCE PROTEIN NORA"/>
    <property type="match status" value="1"/>
</dbReference>
<evidence type="ECO:0000313" key="8">
    <source>
        <dbReference type="Proteomes" id="UP001160334"/>
    </source>
</evidence>
<reference evidence="7 8" key="1">
    <citation type="submission" date="2023-04" db="EMBL/GenBank/DDBJ databases">
        <title>Forest soil microbial communities from Buena Vista Peninsula, Colon Province, Panama.</title>
        <authorList>
            <person name="Bouskill N."/>
        </authorList>
    </citation>
    <scope>NUCLEOTIDE SEQUENCE [LARGE SCALE GENOMIC DNA]</scope>
    <source>
        <strain evidence="7 8">CFH S0262</strain>
    </source>
</reference>
<keyword evidence="4 5" id="KW-0472">Membrane</keyword>
<feature type="domain" description="Major facilitator superfamily (MFS) profile" evidence="6">
    <location>
        <begin position="161"/>
        <end position="400"/>
    </location>
</feature>
<evidence type="ECO:0000256" key="3">
    <source>
        <dbReference type="ARBA" id="ARBA00022989"/>
    </source>
</evidence>
<keyword evidence="8" id="KW-1185">Reference proteome</keyword>
<feature type="transmembrane region" description="Helical" evidence="5">
    <location>
        <begin position="99"/>
        <end position="122"/>
    </location>
</feature>
<feature type="transmembrane region" description="Helical" evidence="5">
    <location>
        <begin position="355"/>
        <end position="374"/>
    </location>
</feature>
<feature type="transmembrane region" description="Helical" evidence="5">
    <location>
        <begin position="293"/>
        <end position="317"/>
    </location>
</feature>
<organism evidence="7 8">
    <name type="scientific">Prescottella agglutinans</name>
    <dbReference type="NCBI Taxonomy" id="1644129"/>
    <lineage>
        <taxon>Bacteria</taxon>
        <taxon>Bacillati</taxon>
        <taxon>Actinomycetota</taxon>
        <taxon>Actinomycetes</taxon>
        <taxon>Mycobacteriales</taxon>
        <taxon>Nocardiaceae</taxon>
        <taxon>Prescottella</taxon>
    </lineage>
</organism>
<name>A0ABT6M6S5_9NOCA</name>
<keyword evidence="3 5" id="KW-1133">Transmembrane helix</keyword>
<comment type="subcellular location">
    <subcellularLocation>
        <location evidence="1">Cell membrane</location>
        <topology evidence="1">Multi-pass membrane protein</topology>
    </subcellularLocation>
</comment>
<feature type="transmembrane region" description="Helical" evidence="5">
    <location>
        <begin position="196"/>
        <end position="219"/>
    </location>
</feature>
<gene>
    <name evidence="7" type="ORF">M2280_001212</name>
</gene>
<dbReference type="Pfam" id="PF07690">
    <property type="entry name" value="MFS_1"/>
    <property type="match status" value="1"/>
</dbReference>
<protein>
    <submittedName>
        <fullName evidence="7">MFS family permease</fullName>
    </submittedName>
</protein>
<dbReference type="InterPro" id="IPR020846">
    <property type="entry name" value="MFS_dom"/>
</dbReference>
<comment type="caution">
    <text evidence="7">The sequence shown here is derived from an EMBL/GenBank/DDBJ whole genome shotgun (WGS) entry which is preliminary data.</text>
</comment>
<dbReference type="SUPFAM" id="SSF103473">
    <property type="entry name" value="MFS general substrate transporter"/>
    <property type="match status" value="1"/>
</dbReference>
<dbReference type="RefSeq" id="WP_280759349.1">
    <property type="nucleotide sequence ID" value="NZ_JARXVC010000002.1"/>
</dbReference>
<feature type="transmembrane region" description="Helical" evidence="5">
    <location>
        <begin position="162"/>
        <end position="184"/>
    </location>
</feature>
<dbReference type="InterPro" id="IPR052714">
    <property type="entry name" value="MFS_Exporter"/>
</dbReference>
<evidence type="ECO:0000259" key="6">
    <source>
        <dbReference type="PROSITE" id="PS50850"/>
    </source>
</evidence>
<sequence length="400" mass="39369">MRELLRARGILVALLMGATTFGGWSLLLPVVPLAIADGGGSAAAAGASTAVFMATTVATQLKVPALLRRHGYRVVLAIGCLLLGLPALGFLWSTATAPALMISSIRGVGFGLVTVAGIGLLAELAPPSLLGRVTGANGVAISAAQMIVLPLGLALYQSGHHAVVFVLGTAVPLVSLLTITRLPAVPKPGLPTGRKGLPASVLVVPCLAMFVVAAAYGGMSSLLPIASENRAAIAGFALSAAAGAMLVGRYGAGVIADRIGAGRTMVPALLFAAVGMGLLALAAVGLAGSDVALIAGALLFGAGFGAVQNEALLTLLASAGRDRVGAASAAWNIAYDGGTGVGSLALGVVAGASGYPTVFALASVVALAVVPVALRCRGRSAAALPVVPYDGEPGRQRAAE</sequence>
<accession>A0ABT6M6S5</accession>
<dbReference type="PANTHER" id="PTHR23531:SF1">
    <property type="entry name" value="QUINOLENE RESISTANCE PROTEIN NORA"/>
    <property type="match status" value="1"/>
</dbReference>
<evidence type="ECO:0000256" key="4">
    <source>
        <dbReference type="ARBA" id="ARBA00023136"/>
    </source>
</evidence>
<feature type="transmembrane region" description="Helical" evidence="5">
    <location>
        <begin position="41"/>
        <end position="59"/>
    </location>
</feature>
<keyword evidence="2 5" id="KW-0812">Transmembrane</keyword>
<dbReference type="Gene3D" id="1.20.1250.20">
    <property type="entry name" value="MFS general substrate transporter like domains"/>
    <property type="match status" value="2"/>
</dbReference>
<dbReference type="InterPro" id="IPR036259">
    <property type="entry name" value="MFS_trans_sf"/>
</dbReference>
<feature type="transmembrane region" description="Helical" evidence="5">
    <location>
        <begin position="329"/>
        <end position="349"/>
    </location>
</feature>
<feature type="transmembrane region" description="Helical" evidence="5">
    <location>
        <begin position="134"/>
        <end position="156"/>
    </location>
</feature>
<feature type="transmembrane region" description="Helical" evidence="5">
    <location>
        <begin position="231"/>
        <end position="252"/>
    </location>
</feature>